<dbReference type="Proteomes" id="UP001652621">
    <property type="component" value="Unplaced"/>
</dbReference>
<feature type="region of interest" description="Disordered" evidence="1">
    <location>
        <begin position="182"/>
        <end position="213"/>
    </location>
</feature>
<protein>
    <submittedName>
        <fullName evidence="3">Uncharacterized protein LOC131805602 isoform X1</fullName>
    </submittedName>
</protein>
<feature type="compositionally biased region" description="Basic and acidic residues" evidence="1">
    <location>
        <begin position="13"/>
        <end position="26"/>
    </location>
</feature>
<keyword evidence="2" id="KW-1185">Reference proteome</keyword>
<feature type="compositionally biased region" description="Basic residues" evidence="1">
    <location>
        <begin position="189"/>
        <end position="206"/>
    </location>
</feature>
<dbReference type="RefSeq" id="XP_058984943.1">
    <property type="nucleotide sequence ID" value="XM_059128960.1"/>
</dbReference>
<reference evidence="3" key="1">
    <citation type="submission" date="2025-08" db="UniProtKB">
        <authorList>
            <consortium name="RefSeq"/>
        </authorList>
    </citation>
    <scope>IDENTIFICATION</scope>
    <source>
        <strain evidence="3">Aabys</strain>
        <tissue evidence="3">Whole body</tissue>
    </source>
</reference>
<organism evidence="2 3">
    <name type="scientific">Musca domestica</name>
    <name type="common">House fly</name>
    <dbReference type="NCBI Taxonomy" id="7370"/>
    <lineage>
        <taxon>Eukaryota</taxon>
        <taxon>Metazoa</taxon>
        <taxon>Ecdysozoa</taxon>
        <taxon>Arthropoda</taxon>
        <taxon>Hexapoda</taxon>
        <taxon>Insecta</taxon>
        <taxon>Pterygota</taxon>
        <taxon>Neoptera</taxon>
        <taxon>Endopterygota</taxon>
        <taxon>Diptera</taxon>
        <taxon>Brachycera</taxon>
        <taxon>Muscomorpha</taxon>
        <taxon>Muscoidea</taxon>
        <taxon>Muscidae</taxon>
        <taxon>Musca</taxon>
    </lineage>
</organism>
<evidence type="ECO:0000313" key="3">
    <source>
        <dbReference type="RefSeq" id="XP_058984943.1"/>
    </source>
</evidence>
<gene>
    <name evidence="3" type="primary">LOC131805602</name>
</gene>
<dbReference type="GeneID" id="131805602"/>
<evidence type="ECO:0000256" key="1">
    <source>
        <dbReference type="SAM" id="MobiDB-lite"/>
    </source>
</evidence>
<accession>A0ABM3VGL6</accession>
<name>A0ABM3VGL6_MUSDO</name>
<feature type="region of interest" description="Disordered" evidence="1">
    <location>
        <begin position="1"/>
        <end position="26"/>
    </location>
</feature>
<proteinExistence type="predicted"/>
<feature type="region of interest" description="Disordered" evidence="1">
    <location>
        <begin position="263"/>
        <end position="343"/>
    </location>
</feature>
<feature type="region of interest" description="Disordered" evidence="1">
    <location>
        <begin position="140"/>
        <end position="168"/>
    </location>
</feature>
<evidence type="ECO:0000313" key="2">
    <source>
        <dbReference type="Proteomes" id="UP001652621"/>
    </source>
</evidence>
<sequence length="442" mass="50770">MESESLLENNGFDLKKDSMDSSSDTNDKVKLNENKINNQQHIVPIGLLIVLLTIYLGLSGVQSCFANSSQNEDILKSLPNLMYNQVEINERQLILERFLEYKDICRDLEIFTKEINRIKPKVPNKSAEIRKKETTLKTEYRDYSGSGSGSRAVADGSGDECATTKSYSKKYKKPKSKYYIKLPNNPKNGFHKHNKSTKAKNARHHDKKDLNINKKNSSAEPIIYLFALVFIYLLLKAASDINQHYKSENKNDKRFMRRCSLQSYAQAHRDRRSSKELALKTKQQQQHQRTLASLQRSINAEQQKPKPQQQQHFYHHHHHIETSSVQRTPSTPPTLSPAPRSSHGNWQLLRQHMTLSVDNSDLIVTPLTKPEFSSMMKRRRCSVPVALNYHRQTTKNSSNPNPLGTLTDPLIRRTSITMPLDSLDPLAASDGTKRRVRMINRH</sequence>
<feature type="compositionally biased region" description="Polar residues" evidence="1">
    <location>
        <begin position="281"/>
        <end position="301"/>
    </location>
</feature>